<dbReference type="OrthoDB" id="10399111at2759"/>
<dbReference type="Proteomes" id="UP000692954">
    <property type="component" value="Unassembled WGS sequence"/>
</dbReference>
<keyword evidence="2" id="KW-1185">Reference proteome</keyword>
<dbReference type="PANTHER" id="PTHR33706:SF1">
    <property type="entry name" value="TPR REPEAT PROTEIN"/>
    <property type="match status" value="1"/>
</dbReference>
<protein>
    <submittedName>
        <fullName evidence="1">Uncharacterized protein</fullName>
    </submittedName>
</protein>
<organism evidence="1 2">
    <name type="scientific">Paramecium sonneborni</name>
    <dbReference type="NCBI Taxonomy" id="65129"/>
    <lineage>
        <taxon>Eukaryota</taxon>
        <taxon>Sar</taxon>
        <taxon>Alveolata</taxon>
        <taxon>Ciliophora</taxon>
        <taxon>Intramacronucleata</taxon>
        <taxon>Oligohymenophorea</taxon>
        <taxon>Peniculida</taxon>
        <taxon>Parameciidae</taxon>
        <taxon>Paramecium</taxon>
    </lineage>
</organism>
<dbReference type="PANTHER" id="PTHR33706">
    <property type="entry name" value="MORN VARIANT REPEAT PROTEIN"/>
    <property type="match status" value="1"/>
</dbReference>
<comment type="caution">
    <text evidence="1">The sequence shown here is derived from an EMBL/GenBank/DDBJ whole genome shotgun (WGS) entry which is preliminary data.</text>
</comment>
<dbReference type="AlphaFoldDB" id="A0A8S1PZ67"/>
<evidence type="ECO:0000313" key="2">
    <source>
        <dbReference type="Proteomes" id="UP000692954"/>
    </source>
</evidence>
<gene>
    <name evidence="1" type="ORF">PSON_ATCC_30995.1.T0910009</name>
</gene>
<reference evidence="1" key="1">
    <citation type="submission" date="2021-01" db="EMBL/GenBank/DDBJ databases">
        <authorList>
            <consortium name="Genoscope - CEA"/>
            <person name="William W."/>
        </authorList>
    </citation>
    <scope>NUCLEOTIDE SEQUENCE</scope>
</reference>
<name>A0A8S1PZ67_9CILI</name>
<sequence length="573" mass="67652">MNKIIKGNQNKYFEWITQNKYKDLALKLKDQEQQKDEALHFDEQNLLQLKEEILEIPHSSWKFLSETKLKKELMNISASNYIEVYENGKGDQVIYFGRYKNKVKDGLWQTLYCLKSGKELIGIGGGLYKNGIKIGKWVEVYKCLIDKLILYQGNYRNGNKIGQWNFKIFENQNKETQIIGGGIYDNNTGFKNGIWIDLHSSYDMDCKTILIGEYKNGIKQGFWKIKQKIGLQQQKFCQIGGGNYNKKGQKIKKWIDLHEDFDSLCIVTYQGEYINGNKIGIWNVIHNKRIRAYGIYELIGQKFGKWIQLYDNYYDLNQIIEIGNYENGKKCKDWTIMMKIPYYERNIKIGGGIYDEIEGKKVGFWVEPHFNFYEDCQIIMIGDYNMGNRIGNWEIYFRMSEKSNYQTIGQGNYNQNGIKFGKWDELQDSYDCNHQIIYSGEYDNGQKNGLWDIKYRTLQEQFQKIGGGNYDNDQKNGRWIEPIYNFNYQNQIFFDGSYQNNQKLGKWNLLCKKSYEDQYQILGGGNYEEKYGTKDGIWIEINDLKNLNQQTKIAKTNFQNGMKLFPIKKFFVL</sequence>
<accession>A0A8S1PZ67</accession>
<proteinExistence type="predicted"/>
<dbReference type="EMBL" id="CAJJDN010000091">
    <property type="protein sequence ID" value="CAD8108321.1"/>
    <property type="molecule type" value="Genomic_DNA"/>
</dbReference>
<evidence type="ECO:0000313" key="1">
    <source>
        <dbReference type="EMBL" id="CAD8108321.1"/>
    </source>
</evidence>